<comment type="caution">
    <text evidence="2">The sequence shown here is derived from an EMBL/GenBank/DDBJ whole genome shotgun (WGS) entry which is preliminary data.</text>
</comment>
<reference evidence="3" key="1">
    <citation type="journal article" date="2018" name="Front. Microbiol.">
        <title>Genome-Based Analysis Reveals the Taxonomy and Diversity of the Family Idiomarinaceae.</title>
        <authorList>
            <person name="Liu Y."/>
            <person name="Lai Q."/>
            <person name="Shao Z."/>
        </authorList>
    </citation>
    <scope>NUCLEOTIDE SEQUENCE [LARGE SCALE GENOMIC DNA]</scope>
    <source>
        <strain evidence="3">R22</strain>
    </source>
</reference>
<evidence type="ECO:0000313" key="3">
    <source>
        <dbReference type="Proteomes" id="UP000288058"/>
    </source>
</evidence>
<dbReference type="PANTHER" id="PTHR42785">
    <property type="entry name" value="DNA TOPOISOMERASE, TYPE IA, CORE"/>
    <property type="match status" value="1"/>
</dbReference>
<evidence type="ECO:0000313" key="2">
    <source>
        <dbReference type="EMBL" id="RUO69639.1"/>
    </source>
</evidence>
<dbReference type="Gene3D" id="3.30.65.10">
    <property type="entry name" value="Bacterial Topoisomerase I, domain 1"/>
    <property type="match status" value="2"/>
</dbReference>
<dbReference type="PANTHER" id="PTHR42785:SF1">
    <property type="entry name" value="DNA TOPOISOMERASE"/>
    <property type="match status" value="1"/>
</dbReference>
<dbReference type="GO" id="GO:0003917">
    <property type="term" value="F:DNA topoisomerase type I (single strand cut, ATP-independent) activity"/>
    <property type="evidence" value="ECO:0007669"/>
    <property type="project" value="InterPro"/>
</dbReference>
<feature type="domain" description="DNA topoisomerase type IA zn finger" evidence="1">
    <location>
        <begin position="52"/>
        <end position="85"/>
    </location>
</feature>
<sequence>MSSDERCPRCERPLVIKHVGHNSFLGCTGYPDCDYKRGLREQSEIDPEDLGVACPECGKELQLKSGRYGLFVGCSGFPECEFVTEPNTEEQSSITCPECSVGELHQKTSRRGTVFYACDQYPKCEFTVNQPPVDETCPKCQYPLLVKKKSAAGIRKVCPQKQCDYKSDAL</sequence>
<name>A0A432Z0F6_9GAMM</name>
<dbReference type="AlphaFoldDB" id="A0A432Z0F6"/>
<dbReference type="GO" id="GO:0006265">
    <property type="term" value="P:DNA topological change"/>
    <property type="evidence" value="ECO:0007669"/>
    <property type="project" value="InterPro"/>
</dbReference>
<evidence type="ECO:0000259" key="1">
    <source>
        <dbReference type="Pfam" id="PF01396"/>
    </source>
</evidence>
<dbReference type="EMBL" id="PIQC01000004">
    <property type="protein sequence ID" value="RUO69639.1"/>
    <property type="molecule type" value="Genomic_DNA"/>
</dbReference>
<proteinExistence type="predicted"/>
<dbReference type="RefSeq" id="WP_126781546.1">
    <property type="nucleotide sequence ID" value="NZ_PIQC01000004.1"/>
</dbReference>
<dbReference type="GO" id="GO:0003677">
    <property type="term" value="F:DNA binding"/>
    <property type="evidence" value="ECO:0007669"/>
    <property type="project" value="InterPro"/>
</dbReference>
<dbReference type="InterPro" id="IPR000380">
    <property type="entry name" value="Topo_IA"/>
</dbReference>
<accession>A0A432Z0F6</accession>
<dbReference type="SUPFAM" id="SSF57783">
    <property type="entry name" value="Zinc beta-ribbon"/>
    <property type="match status" value="3"/>
</dbReference>
<organism evidence="2 3">
    <name type="scientific">Idiomarina ramblicola</name>
    <dbReference type="NCBI Taxonomy" id="263724"/>
    <lineage>
        <taxon>Bacteria</taxon>
        <taxon>Pseudomonadati</taxon>
        <taxon>Pseudomonadota</taxon>
        <taxon>Gammaproteobacteria</taxon>
        <taxon>Alteromonadales</taxon>
        <taxon>Idiomarinaceae</taxon>
        <taxon>Idiomarina</taxon>
    </lineage>
</organism>
<keyword evidence="3" id="KW-1185">Reference proteome</keyword>
<feature type="domain" description="DNA topoisomerase type IA zn finger" evidence="1">
    <location>
        <begin position="5"/>
        <end position="39"/>
    </location>
</feature>
<dbReference type="OrthoDB" id="6412825at2"/>
<protein>
    <recommendedName>
        <fullName evidence="1">DNA topoisomerase type IA zn finger domain-containing protein</fullName>
    </recommendedName>
</protein>
<dbReference type="GO" id="GO:0005694">
    <property type="term" value="C:chromosome"/>
    <property type="evidence" value="ECO:0007669"/>
    <property type="project" value="InterPro"/>
</dbReference>
<feature type="domain" description="DNA topoisomerase type IA zn finger" evidence="1">
    <location>
        <begin position="94"/>
        <end position="132"/>
    </location>
</feature>
<dbReference type="Pfam" id="PF01396">
    <property type="entry name" value="Zn_ribbon_Top1"/>
    <property type="match status" value="4"/>
</dbReference>
<gene>
    <name evidence="2" type="ORF">CWI78_06865</name>
</gene>
<dbReference type="InterPro" id="IPR013498">
    <property type="entry name" value="Topo_IA_Znf"/>
</dbReference>
<feature type="domain" description="DNA topoisomerase type IA zn finger" evidence="1">
    <location>
        <begin position="134"/>
        <end position="153"/>
    </location>
</feature>
<dbReference type="Proteomes" id="UP000288058">
    <property type="component" value="Unassembled WGS sequence"/>
</dbReference>